<dbReference type="OrthoDB" id="1300588at2759"/>
<gene>
    <name evidence="1" type="ORF">K7X08_028657</name>
</gene>
<organism evidence="1 2">
    <name type="scientific">Anisodus acutangulus</name>
    <dbReference type="NCBI Taxonomy" id="402998"/>
    <lineage>
        <taxon>Eukaryota</taxon>
        <taxon>Viridiplantae</taxon>
        <taxon>Streptophyta</taxon>
        <taxon>Embryophyta</taxon>
        <taxon>Tracheophyta</taxon>
        <taxon>Spermatophyta</taxon>
        <taxon>Magnoliopsida</taxon>
        <taxon>eudicotyledons</taxon>
        <taxon>Gunneridae</taxon>
        <taxon>Pentapetalae</taxon>
        <taxon>asterids</taxon>
        <taxon>lamiids</taxon>
        <taxon>Solanales</taxon>
        <taxon>Solanaceae</taxon>
        <taxon>Solanoideae</taxon>
        <taxon>Hyoscyameae</taxon>
        <taxon>Anisodus</taxon>
    </lineage>
</organism>
<dbReference type="InterPro" id="IPR040256">
    <property type="entry name" value="At4g02000-like"/>
</dbReference>
<protein>
    <recommendedName>
        <fullName evidence="3">DUF4283 domain-containing protein</fullName>
    </recommendedName>
</protein>
<evidence type="ECO:0008006" key="3">
    <source>
        <dbReference type="Google" id="ProtNLM"/>
    </source>
</evidence>
<reference evidence="2" key="1">
    <citation type="journal article" date="2023" name="Proc. Natl. Acad. Sci. U.S.A.">
        <title>Genomic and structural basis for evolution of tropane alkaloid biosynthesis.</title>
        <authorList>
            <person name="Wanga Y.-J."/>
            <person name="Taina T."/>
            <person name="Yua J.-Y."/>
            <person name="Lia J."/>
            <person name="Xua B."/>
            <person name="Chenc J."/>
            <person name="D'Auriad J.C."/>
            <person name="Huanga J.-P."/>
            <person name="Huanga S.-X."/>
        </authorList>
    </citation>
    <scope>NUCLEOTIDE SEQUENCE [LARGE SCALE GENOMIC DNA]</scope>
    <source>
        <strain evidence="2">cv. KIB-2019</strain>
    </source>
</reference>
<name>A0A9Q1R8A7_9SOLA</name>
<dbReference type="EMBL" id="JAJAGQ010000014">
    <property type="protein sequence ID" value="KAJ8544146.1"/>
    <property type="molecule type" value="Genomic_DNA"/>
</dbReference>
<evidence type="ECO:0000313" key="2">
    <source>
        <dbReference type="Proteomes" id="UP001152561"/>
    </source>
</evidence>
<keyword evidence="2" id="KW-1185">Reference proteome</keyword>
<dbReference type="Proteomes" id="UP001152561">
    <property type="component" value="Unassembled WGS sequence"/>
</dbReference>
<evidence type="ECO:0000313" key="1">
    <source>
        <dbReference type="EMBL" id="KAJ8544146.1"/>
    </source>
</evidence>
<dbReference type="AlphaFoldDB" id="A0A9Q1R8A7"/>
<proteinExistence type="predicted"/>
<dbReference type="PANTHER" id="PTHR31286:SF104">
    <property type="entry name" value="PEROXIDASE"/>
    <property type="match status" value="1"/>
</dbReference>
<sequence>MGIKGNCLVGLLAHRNITLRIDHYEDYVVALSMSVSFLPFNGEQYLYRVFHWTVDFNPREETSMAAVWISFPRLSQDLFARRSLLSITSTIGRPIAIDKAT</sequence>
<accession>A0A9Q1R8A7</accession>
<comment type="caution">
    <text evidence="1">The sequence shown here is derived from an EMBL/GenBank/DDBJ whole genome shotgun (WGS) entry which is preliminary data.</text>
</comment>
<dbReference type="PANTHER" id="PTHR31286">
    <property type="entry name" value="GLYCINE-RICH CELL WALL STRUCTURAL PROTEIN 1.8-LIKE"/>
    <property type="match status" value="1"/>
</dbReference>